<proteinExistence type="predicted"/>
<sequence length="330" mass="37289">MAWFGLNLASVQAQARSYQYTDAHLHYVNFFQESEGIQALIKAMDKNNVSSAMLTGLGPIKKWDQKSPRKPKYYMADDGAVYWYSATDVIVARAVLSLPKSQQQRFHPFITGFNPSDLNAVNHVELMLELYPGLWQGIGEVITRHDDLTALTYGETATADHEALRAVFDLAAKHRMPVNIHSNLTSSRIHEPQYLSEMERALQRHPQTIFIWAHAGTSAAVNRGVILDDLDKLLARLLNQYPNLYIDLSWSVLDDYILDSKGRPKNEWLKLINAYPHRFVLGSDLVGNFSNIGKELRTFNTLLDALSSEVANQLAHTNFLRLLPAAQTPK</sequence>
<comment type="caution">
    <text evidence="2">The sequence shown here is derived from an EMBL/GenBank/DDBJ whole genome shotgun (WGS) entry which is preliminary data.</text>
</comment>
<evidence type="ECO:0000313" key="3">
    <source>
        <dbReference type="Proteomes" id="UP000286482"/>
    </source>
</evidence>
<dbReference type="AlphaFoldDB" id="A0A420ENX2"/>
<dbReference type="InterPro" id="IPR006680">
    <property type="entry name" value="Amidohydro-rel"/>
</dbReference>
<dbReference type="EMBL" id="RAQO01000001">
    <property type="protein sequence ID" value="RKF22306.1"/>
    <property type="molecule type" value="Genomic_DNA"/>
</dbReference>
<feature type="domain" description="Amidohydrolase-related" evidence="1">
    <location>
        <begin position="160"/>
        <end position="323"/>
    </location>
</feature>
<keyword evidence="2" id="KW-0378">Hydrolase</keyword>
<dbReference type="GO" id="GO:0016787">
    <property type="term" value="F:hydrolase activity"/>
    <property type="evidence" value="ECO:0007669"/>
    <property type="project" value="UniProtKB-KW"/>
</dbReference>
<evidence type="ECO:0000313" key="2">
    <source>
        <dbReference type="EMBL" id="RKF22306.1"/>
    </source>
</evidence>
<reference evidence="2 3" key="1">
    <citation type="submission" date="2018-09" db="EMBL/GenBank/DDBJ databases">
        <authorList>
            <person name="Wang Z."/>
        </authorList>
    </citation>
    <scope>NUCLEOTIDE SEQUENCE [LARGE SCALE GENOMIC DNA]</scope>
    <source>
        <strain evidence="2 3">ALS 81</strain>
    </source>
</reference>
<dbReference type="OrthoDB" id="3982782at2"/>
<dbReference type="SUPFAM" id="SSF51556">
    <property type="entry name" value="Metallo-dependent hydrolases"/>
    <property type="match status" value="1"/>
</dbReference>
<gene>
    <name evidence="2" type="ORF">DBZ36_00630</name>
</gene>
<dbReference type="Pfam" id="PF04909">
    <property type="entry name" value="Amidohydro_2"/>
    <property type="match status" value="1"/>
</dbReference>
<organism evidence="2 3">
    <name type="scientific">Alginatibacterium sediminis</name>
    <dbReference type="NCBI Taxonomy" id="2164068"/>
    <lineage>
        <taxon>Bacteria</taxon>
        <taxon>Pseudomonadati</taxon>
        <taxon>Pseudomonadota</taxon>
        <taxon>Gammaproteobacteria</taxon>
        <taxon>Alteromonadales</taxon>
        <taxon>Alteromonadaceae</taxon>
        <taxon>Alginatibacterium</taxon>
    </lineage>
</organism>
<protein>
    <submittedName>
        <fullName evidence="2">Amidohydrolase</fullName>
    </submittedName>
</protein>
<dbReference type="Proteomes" id="UP000286482">
    <property type="component" value="Unassembled WGS sequence"/>
</dbReference>
<evidence type="ECO:0000259" key="1">
    <source>
        <dbReference type="Pfam" id="PF04909"/>
    </source>
</evidence>
<dbReference type="Gene3D" id="3.20.20.140">
    <property type="entry name" value="Metal-dependent hydrolases"/>
    <property type="match status" value="1"/>
</dbReference>
<keyword evidence="3" id="KW-1185">Reference proteome</keyword>
<dbReference type="InterPro" id="IPR032466">
    <property type="entry name" value="Metal_Hydrolase"/>
</dbReference>
<name>A0A420ENX2_9ALTE</name>
<accession>A0A420ENX2</accession>